<reference evidence="5 6" key="1">
    <citation type="journal article" date="2018" name="Syst. Appl. Microbiol.">
        <title>Agrobacterium rosae sp. nov., isolated from galls on different agricultural crops.</title>
        <authorList>
            <person name="Kuzmanovic N."/>
            <person name="Pulawska J."/>
            <person name="Smalla K."/>
            <person name="Nesme X."/>
        </authorList>
    </citation>
    <scope>NUCLEOTIDE SEQUENCE [LARGE SCALE GENOMIC DNA]</scope>
    <source>
        <strain evidence="5 6">NCPPB 1650</strain>
    </source>
</reference>
<evidence type="ECO:0000256" key="3">
    <source>
        <dbReference type="ARBA" id="ARBA00023143"/>
    </source>
</evidence>
<dbReference type="GO" id="GO:0005198">
    <property type="term" value="F:structural molecule activity"/>
    <property type="evidence" value="ECO:0007669"/>
    <property type="project" value="InterPro"/>
</dbReference>
<feature type="domain" description="Flagellin N-terminal" evidence="4">
    <location>
        <begin position="18"/>
        <end position="72"/>
    </location>
</feature>
<keyword evidence="3" id="KW-0975">Bacterial flagellum</keyword>
<evidence type="ECO:0000259" key="4">
    <source>
        <dbReference type="Pfam" id="PF00669"/>
    </source>
</evidence>
<comment type="similarity">
    <text evidence="2">Belongs to the bacterial flagellin family.</text>
</comment>
<dbReference type="EMBL" id="NXEJ01000010">
    <property type="protein sequence ID" value="POO49357.1"/>
    <property type="molecule type" value="Genomic_DNA"/>
</dbReference>
<dbReference type="InterPro" id="IPR001029">
    <property type="entry name" value="Flagellin_N"/>
</dbReference>
<dbReference type="Proteomes" id="UP000237447">
    <property type="component" value="Unassembled WGS sequence"/>
</dbReference>
<dbReference type="Pfam" id="PF00669">
    <property type="entry name" value="Flagellin_N"/>
    <property type="match status" value="1"/>
</dbReference>
<comment type="caution">
    <text evidence="5">The sequence shown here is derived from an EMBL/GenBank/DDBJ whole genome shotgun (WGS) entry which is preliminary data.</text>
</comment>
<dbReference type="AlphaFoldDB" id="A0AAE5RUD9"/>
<dbReference type="GO" id="GO:0009288">
    <property type="term" value="C:bacterial-type flagellum"/>
    <property type="evidence" value="ECO:0007669"/>
    <property type="project" value="UniProtKB-SubCell"/>
</dbReference>
<evidence type="ECO:0000256" key="2">
    <source>
        <dbReference type="ARBA" id="ARBA00005709"/>
    </source>
</evidence>
<name>A0AAE5RUD9_9HYPH</name>
<dbReference type="GeneID" id="86881935"/>
<protein>
    <recommendedName>
        <fullName evidence="4">Flagellin N-terminal domain-containing protein</fullName>
    </recommendedName>
</protein>
<organism evidence="5 6">
    <name type="scientific">Agrobacterium rosae</name>
    <dbReference type="NCBI Taxonomy" id="1972867"/>
    <lineage>
        <taxon>Bacteria</taxon>
        <taxon>Pseudomonadati</taxon>
        <taxon>Pseudomonadota</taxon>
        <taxon>Alphaproteobacteria</taxon>
        <taxon>Hyphomicrobiales</taxon>
        <taxon>Rhizobiaceae</taxon>
        <taxon>Rhizobium/Agrobacterium group</taxon>
        <taxon>Agrobacterium</taxon>
    </lineage>
</organism>
<accession>A0AAE5RUD9</accession>
<sequence>MSSCPRPLTLPDEPSWLLSGLRVGKAEDNVAYWSISTTMNSDKHAMSAVSDSIGLAKAVLDTTYAGMDARRNAAIYDRLCQ</sequence>
<evidence type="ECO:0000256" key="1">
    <source>
        <dbReference type="ARBA" id="ARBA00004365"/>
    </source>
</evidence>
<gene>
    <name evidence="5" type="ORF">CPJ18_21685</name>
</gene>
<dbReference type="SUPFAM" id="SSF64518">
    <property type="entry name" value="Phase 1 flagellin"/>
    <property type="match status" value="1"/>
</dbReference>
<dbReference type="RefSeq" id="WP_103659992.1">
    <property type="nucleotide sequence ID" value="NZ_CP192764.1"/>
</dbReference>
<evidence type="ECO:0000313" key="5">
    <source>
        <dbReference type="EMBL" id="POO49357.1"/>
    </source>
</evidence>
<proteinExistence type="inferred from homology"/>
<comment type="subcellular location">
    <subcellularLocation>
        <location evidence="1">Bacterial flagellum</location>
    </subcellularLocation>
</comment>
<evidence type="ECO:0000313" key="6">
    <source>
        <dbReference type="Proteomes" id="UP000237447"/>
    </source>
</evidence>